<evidence type="ECO:0000256" key="10">
    <source>
        <dbReference type="SAM" id="Phobius"/>
    </source>
</evidence>
<evidence type="ECO:0000256" key="8">
    <source>
        <dbReference type="ARBA" id="ARBA00023136"/>
    </source>
</evidence>
<dbReference type="GO" id="GO:0015031">
    <property type="term" value="P:protein transport"/>
    <property type="evidence" value="ECO:0007669"/>
    <property type="project" value="UniProtKB-KW"/>
</dbReference>
<dbReference type="InterPro" id="IPR023201">
    <property type="entry name" value="SecY_dom_sf"/>
</dbReference>
<feature type="transmembrane region" description="Helical" evidence="10">
    <location>
        <begin position="203"/>
        <end position="223"/>
    </location>
</feature>
<name>A0A1C9CD04_9RHOD</name>
<reference evidence="11" key="1">
    <citation type="journal article" date="2016" name="BMC Biol.">
        <title>Parallel evolution of highly conserved plastid genome architecture in red seaweeds and seed plants.</title>
        <authorList>
            <person name="Lee J."/>
            <person name="Cho C.H."/>
            <person name="Park S.I."/>
            <person name="Choi J.W."/>
            <person name="Song H.S."/>
            <person name="West J.A."/>
            <person name="Bhattacharya D."/>
            <person name="Yoon H.S."/>
        </authorList>
    </citation>
    <scope>NUCLEOTIDE SEQUENCE</scope>
</reference>
<evidence type="ECO:0000256" key="3">
    <source>
        <dbReference type="ARBA" id="ARBA00022448"/>
    </source>
</evidence>
<dbReference type="InterPro" id="IPR026593">
    <property type="entry name" value="SecY"/>
</dbReference>
<feature type="transmembrane region" description="Helical" evidence="10">
    <location>
        <begin position="354"/>
        <end position="372"/>
    </location>
</feature>
<keyword evidence="7" id="KW-0811">Translocation</keyword>
<evidence type="ECO:0000256" key="5">
    <source>
        <dbReference type="ARBA" id="ARBA00022927"/>
    </source>
</evidence>
<evidence type="ECO:0000256" key="1">
    <source>
        <dbReference type="ARBA" id="ARBA00004141"/>
    </source>
</evidence>
<evidence type="ECO:0000256" key="2">
    <source>
        <dbReference type="ARBA" id="ARBA00005751"/>
    </source>
</evidence>
<evidence type="ECO:0000256" key="4">
    <source>
        <dbReference type="ARBA" id="ARBA00022692"/>
    </source>
</evidence>
<dbReference type="RefSeq" id="YP_009296916.1">
    <property type="nucleotide sequence ID" value="NC_031173.1"/>
</dbReference>
<feature type="transmembrane region" description="Helical" evidence="10">
    <location>
        <begin position="139"/>
        <end position="161"/>
    </location>
</feature>
<feature type="transmembrane region" description="Helical" evidence="10">
    <location>
        <begin position="115"/>
        <end position="133"/>
    </location>
</feature>
<dbReference type="SUPFAM" id="SSF103491">
    <property type="entry name" value="Preprotein translocase SecY subunit"/>
    <property type="match status" value="1"/>
</dbReference>
<dbReference type="Gene3D" id="1.10.3370.10">
    <property type="entry name" value="SecY subunit domain"/>
    <property type="match status" value="1"/>
</dbReference>
<dbReference type="GO" id="GO:0016020">
    <property type="term" value="C:membrane"/>
    <property type="evidence" value="ECO:0007669"/>
    <property type="project" value="UniProtKB-SubCell"/>
</dbReference>
<dbReference type="EMBL" id="KY709207">
    <property type="protein sequence ID" value="ARO90379.1"/>
    <property type="molecule type" value="Genomic_DNA"/>
</dbReference>
<dbReference type="PIRSF" id="PIRSF004557">
    <property type="entry name" value="SecY"/>
    <property type="match status" value="1"/>
</dbReference>
<dbReference type="GeneID" id="29073330"/>
<gene>
    <name evidence="11" type="primary">secY</name>
    <name evidence="11" type="ORF">Bangp_177</name>
</gene>
<dbReference type="Pfam" id="PF00344">
    <property type="entry name" value="SecY"/>
    <property type="match status" value="1"/>
</dbReference>
<keyword evidence="5" id="KW-0653">Protein transport</keyword>
<sequence length="418" mass="46623">MALETLERLPKELTKRFIYTIFLLLIVRTTIFIPIPGVDNLSFYKNLETNTVFNFVNNIIGGGARTIGIGTFGISPYFNATLTVQAVIKLIPEWERLQKEEGELGRRILVQRTRYITLLWAFLQSCLIVYWIKPYVFNWNISFILDTVLTLTTGAVLVMWISELISQFGLGNGSSFLVMVNIVTGFSKTFINSFKTGDLENLGIKIFVSSVLFVLMILISIFISEGKRKIKILSSRQLGTTSTVNSRSYLPLKLNSATIIPLVISSLLITLPSYFITKVNNSVIQNILLSFIPGQPLYLFAYYVLIVFLNAFYTNLLVNPSDIAENLTKLGVVIPGIRPGGQTNSYLQAVSNKLGFISATLLGVIGIVPYIIDATFKVPLFKGLSVTSLLIFVGVSTEIAKQVRTYLLSQSYTINVEK</sequence>
<keyword evidence="4 10" id="KW-0812">Transmembrane</keyword>
<geneLocation type="plastid" evidence="11"/>
<evidence type="ECO:0000313" key="12">
    <source>
        <dbReference type="EMBL" id="ARO90379.1"/>
    </source>
</evidence>
<proteinExistence type="inferred from homology"/>
<evidence type="ECO:0000256" key="7">
    <source>
        <dbReference type="ARBA" id="ARBA00023010"/>
    </source>
</evidence>
<comment type="similarity">
    <text evidence="2 9">Belongs to the SecY/SEC61-alpha family.</text>
</comment>
<evidence type="ECO:0000313" key="11">
    <source>
        <dbReference type="EMBL" id="AOM66259.1"/>
    </source>
</evidence>
<keyword evidence="11" id="KW-0934">Plastid</keyword>
<comment type="subcellular location">
    <subcellularLocation>
        <location evidence="1">Membrane</location>
        <topology evidence="1">Multi-pass membrane protein</topology>
    </subcellularLocation>
</comment>
<feature type="transmembrane region" description="Helical" evidence="10">
    <location>
        <begin position="257"/>
        <end position="277"/>
    </location>
</feature>
<feature type="transmembrane region" description="Helical" evidence="10">
    <location>
        <begin position="173"/>
        <end position="191"/>
    </location>
</feature>
<feature type="transmembrane region" description="Helical" evidence="10">
    <location>
        <begin position="17"/>
        <end position="35"/>
    </location>
</feature>
<feature type="transmembrane region" description="Helical" evidence="10">
    <location>
        <begin position="297"/>
        <end position="318"/>
    </location>
</feature>
<dbReference type="EMBL" id="KX284718">
    <property type="protein sequence ID" value="AOM66259.1"/>
    <property type="molecule type" value="Genomic_DNA"/>
</dbReference>
<protein>
    <submittedName>
        <fullName evidence="12">Preprotein translocase secY subunit</fullName>
    </submittedName>
    <submittedName>
        <fullName evidence="11">Preprotein translocase subunit SecY</fullName>
    </submittedName>
</protein>
<evidence type="ECO:0000256" key="6">
    <source>
        <dbReference type="ARBA" id="ARBA00022989"/>
    </source>
</evidence>
<dbReference type="HAMAP" id="MF_01465">
    <property type="entry name" value="SecY"/>
    <property type="match status" value="1"/>
</dbReference>
<keyword evidence="8 10" id="KW-0472">Membrane</keyword>
<dbReference type="AlphaFoldDB" id="A0A1C9CD04"/>
<dbReference type="PANTHER" id="PTHR10906">
    <property type="entry name" value="SECY/SEC61-ALPHA FAMILY MEMBER"/>
    <property type="match status" value="1"/>
</dbReference>
<reference evidence="12" key="2">
    <citation type="submission" date="2017-03" db="EMBL/GenBank/DDBJ databases">
        <title>The new red algal subphylum Proteorhodophytina comprises the largest and most divergent plastid genomes known.</title>
        <authorList>
            <person name="Munoz-Gomez S.A."/>
            <person name="Mejia-Franco F.G."/>
            <person name="Durnin K."/>
            <person name="Morgan C."/>
            <person name="Grisdale C.J."/>
            <person name="Archibald J.M."/>
            <person name="Slamovits C.H."/>
        </authorList>
    </citation>
    <scope>NUCLEOTIDE SEQUENCE</scope>
    <source>
        <strain evidence="12">UTEX LB2854</strain>
    </source>
</reference>
<accession>A0A1C9CD04</accession>
<evidence type="ECO:0000256" key="9">
    <source>
        <dbReference type="RuleBase" id="RU004349"/>
    </source>
</evidence>
<dbReference type="InterPro" id="IPR002208">
    <property type="entry name" value="SecY/SEC61-alpha"/>
</dbReference>
<keyword evidence="3" id="KW-0813">Transport</keyword>
<keyword evidence="12" id="KW-0150">Chloroplast</keyword>
<dbReference type="PRINTS" id="PR00303">
    <property type="entry name" value="SECYTRNLCASE"/>
</dbReference>
<keyword evidence="6 10" id="KW-1133">Transmembrane helix</keyword>
<dbReference type="NCBIfam" id="TIGR00967">
    <property type="entry name" value="3a0501s007"/>
    <property type="match status" value="1"/>
</dbReference>
<organism evidence="11">
    <name type="scientific">Bangiopsis subsimplex</name>
    <dbReference type="NCBI Taxonomy" id="139980"/>
    <lineage>
        <taxon>Eukaryota</taxon>
        <taxon>Rhodophyta</taxon>
        <taxon>Stylonematophyceae</taxon>
        <taxon>Stylonematales</taxon>
        <taxon>Stylonemataceae</taxon>
        <taxon>Bangiopsis</taxon>
    </lineage>
</organism>